<feature type="compositionally biased region" description="Polar residues" evidence="7">
    <location>
        <begin position="574"/>
        <end position="583"/>
    </location>
</feature>
<keyword evidence="2" id="KW-0479">Metal-binding</keyword>
<feature type="region of interest" description="Disordered" evidence="7">
    <location>
        <begin position="619"/>
        <end position="705"/>
    </location>
</feature>
<evidence type="ECO:0000256" key="5">
    <source>
        <dbReference type="ARBA" id="ARBA00022833"/>
    </source>
</evidence>
<keyword evidence="3" id="KW-0677">Repeat</keyword>
<keyword evidence="5" id="KW-0862">Zinc</keyword>
<feature type="compositionally biased region" description="Basic and acidic residues" evidence="7">
    <location>
        <begin position="514"/>
        <end position="526"/>
    </location>
</feature>
<evidence type="ECO:0000256" key="7">
    <source>
        <dbReference type="SAM" id="MobiDB-lite"/>
    </source>
</evidence>
<dbReference type="AlphaFoldDB" id="A0AAN7TSJ1"/>
<evidence type="ECO:0000259" key="8">
    <source>
        <dbReference type="Pfam" id="PF17120"/>
    </source>
</evidence>
<evidence type="ECO:0008006" key="12">
    <source>
        <dbReference type="Google" id="ProtNLM"/>
    </source>
</evidence>
<evidence type="ECO:0000313" key="10">
    <source>
        <dbReference type="EMBL" id="KAK5578609.1"/>
    </source>
</evidence>
<dbReference type="EMBL" id="JAVFKY010000003">
    <property type="protein sequence ID" value="KAK5578609.1"/>
    <property type="molecule type" value="Genomic_DNA"/>
</dbReference>
<dbReference type="InterPro" id="IPR037590">
    <property type="entry name" value="WDR24"/>
</dbReference>
<comment type="caution">
    <text evidence="10">The sequence shown here is derived from an EMBL/GenBank/DDBJ whole genome shotgun (WGS) entry which is preliminary data.</text>
</comment>
<dbReference type="PRINTS" id="PR00320">
    <property type="entry name" value="GPROTEINBRPT"/>
</dbReference>
<dbReference type="PANTHER" id="PTHR46200:SF1">
    <property type="entry name" value="GATOR COMPLEX PROTEIN WDR24"/>
    <property type="match status" value="1"/>
</dbReference>
<feature type="repeat" description="WD" evidence="6">
    <location>
        <begin position="157"/>
        <end position="199"/>
    </location>
</feature>
<dbReference type="PROSITE" id="PS50082">
    <property type="entry name" value="WD_REPEATS_2"/>
    <property type="match status" value="3"/>
</dbReference>
<proteinExistence type="predicted"/>
<dbReference type="GO" id="GO:0016239">
    <property type="term" value="P:positive regulation of macroautophagy"/>
    <property type="evidence" value="ECO:0007669"/>
    <property type="project" value="TreeGrafter"/>
</dbReference>
<dbReference type="CDD" id="cd16693">
    <property type="entry name" value="mRING-H2-C3H3C2_WDR24"/>
    <property type="match status" value="1"/>
</dbReference>
<organism evidence="10 11">
    <name type="scientific">Dictyostelium firmibasis</name>
    <dbReference type="NCBI Taxonomy" id="79012"/>
    <lineage>
        <taxon>Eukaryota</taxon>
        <taxon>Amoebozoa</taxon>
        <taxon>Evosea</taxon>
        <taxon>Eumycetozoa</taxon>
        <taxon>Dictyostelia</taxon>
        <taxon>Dictyosteliales</taxon>
        <taxon>Dictyosteliaceae</taxon>
        <taxon>Dictyostelium</taxon>
    </lineage>
</organism>
<dbReference type="InterPro" id="IPR020472">
    <property type="entry name" value="WD40_PAC1"/>
</dbReference>
<dbReference type="InterPro" id="IPR019775">
    <property type="entry name" value="WD40_repeat_CS"/>
</dbReference>
<reference evidence="10 11" key="1">
    <citation type="submission" date="2023-11" db="EMBL/GenBank/DDBJ databases">
        <title>Dfirmibasis_genome.</title>
        <authorList>
            <person name="Edelbroek B."/>
            <person name="Kjellin J."/>
            <person name="Jerlstrom-Hultqvist J."/>
            <person name="Soderbom F."/>
        </authorList>
    </citation>
    <scope>NUCLEOTIDE SEQUENCE [LARGE SCALE GENOMIC DNA]</scope>
    <source>
        <strain evidence="10 11">TNS-C-14</strain>
    </source>
</reference>
<dbReference type="InterPro" id="IPR059104">
    <property type="entry name" value="Beta-prop_EIPR1-like"/>
</dbReference>
<gene>
    <name evidence="10" type="ORF">RB653_008281</name>
</gene>
<dbReference type="GO" id="GO:0005774">
    <property type="term" value="C:vacuolar membrane"/>
    <property type="evidence" value="ECO:0007669"/>
    <property type="project" value="TreeGrafter"/>
</dbReference>
<protein>
    <recommendedName>
        <fullName evidence="12">GATOR complex protein WDR24</fullName>
    </recommendedName>
</protein>
<dbReference type="GO" id="GO:0005829">
    <property type="term" value="C:cytosol"/>
    <property type="evidence" value="ECO:0007669"/>
    <property type="project" value="TreeGrafter"/>
</dbReference>
<feature type="compositionally biased region" description="Acidic residues" evidence="7">
    <location>
        <begin position="683"/>
        <end position="694"/>
    </location>
</feature>
<evidence type="ECO:0000313" key="11">
    <source>
        <dbReference type="Proteomes" id="UP001344447"/>
    </source>
</evidence>
<dbReference type="GO" id="GO:1904263">
    <property type="term" value="P:positive regulation of TORC1 signaling"/>
    <property type="evidence" value="ECO:0007669"/>
    <property type="project" value="TreeGrafter"/>
</dbReference>
<dbReference type="InterPro" id="IPR036322">
    <property type="entry name" value="WD40_repeat_dom_sf"/>
</dbReference>
<dbReference type="SMART" id="SM00320">
    <property type="entry name" value="WD40"/>
    <property type="match status" value="7"/>
</dbReference>
<dbReference type="InterPro" id="IPR001680">
    <property type="entry name" value="WD40_rpt"/>
</dbReference>
<keyword evidence="4" id="KW-0863">Zinc-finger</keyword>
<dbReference type="GO" id="GO:0008270">
    <property type="term" value="F:zinc ion binding"/>
    <property type="evidence" value="ECO:0007669"/>
    <property type="project" value="UniProtKB-KW"/>
</dbReference>
<accession>A0AAN7TSJ1</accession>
<name>A0AAN7TSJ1_9MYCE</name>
<dbReference type="PROSITE" id="PS00678">
    <property type="entry name" value="WD_REPEATS_1"/>
    <property type="match status" value="2"/>
</dbReference>
<feature type="domain" description="WDR59/RTC1-like RING zinc finger" evidence="8">
    <location>
        <begin position="868"/>
        <end position="917"/>
    </location>
</feature>
<dbReference type="PROSITE" id="PS50294">
    <property type="entry name" value="WD_REPEATS_REGION"/>
    <property type="match status" value="2"/>
</dbReference>
<dbReference type="InterPro" id="IPR015943">
    <property type="entry name" value="WD40/YVTN_repeat-like_dom_sf"/>
</dbReference>
<dbReference type="FunFam" id="2.130.10.10:FF:002932">
    <property type="entry name" value="Uncharacterized WD repeat-containing protein C4F8.11"/>
    <property type="match status" value="1"/>
</dbReference>
<feature type="compositionally biased region" description="Low complexity" evidence="7">
    <location>
        <begin position="695"/>
        <end position="705"/>
    </location>
</feature>
<sequence length="922" mass="105512">MSQMNQPPNKCQTYLNLGSPLSAISSSPDSTKLIVAGRDIVKIVSVQNNEFKVTSNLRAGKTQSLNYTGNDCCWHPSLVESYRFLIATAATNGAVVIWNTVREGSKSVERIFTDHSRAVNKLAWHPDKLDCILTGSQDNTLRMWDIRDSANASKITFSPKSESIRDVQFNPSQSNQFAAAFDNGTIQLWDIRKPTIAVEKITSHQGLVLTIDWHPEEKNIIASGGRDRAIRVWDFSNGKSLNNVSTISSVSRIKWRPGNKWHIASCSSIVDFQIHIWDVKKPYIPLFSFTDHRDVPTGLIWKSPSSLISCSKDSHLLLNDFQDSYKPYQHIRTSGLTWNVNNEIASINDKINRTQSNESLPSLSTQFPSFFASFNVPTPPPLPPLVKVEQGIMKIYSPKYQNSEIVYNERYLFEHFASNYRFRGQSFNQLCDHNQLVSQVVNQHHISTMWSLLKLHYSNLDQIEQQKEQIEQQKQELQKLINKKSIETQKKQKQQLRHHKNIKEQQFRDIENLEKESNPKKIIKDIGDDDNDSANQEINLNKEEDEEMNSNFDDSQMGDIFDPSNDMMTAKEPPTSSLMEFNANDTGNDQFCNILSAEAVTPLVSLPTTLERQKSDNILDNLGSGVNIKKQNQPINSDNMDSLDKKNNKSTSNENKDSSINQNQQKKNHIKDKINYNNKDNISDDGDDDEEYYNDYDVNNNNRNGNNKENYINYINYNNFTHKNINENKKNDNYDEMKSNDEDSDSLKIMVPCFEFEEFSFQPIITDMLEACIEKGDVQTCVFIVLILGKYVDLNIEKHRLTTWFGSYIELLQRYKMWSLALEIMKYCDDQIISQASKRHTTLISACSTCGKSIPQNSILCEKCNKASSKCSICRLPVKGMWVWCQGCGHGGHLEHMKSWFVDKNQKSCPTGCAHICTPFKK</sequence>
<dbReference type="Proteomes" id="UP001344447">
    <property type="component" value="Unassembled WGS sequence"/>
</dbReference>
<dbReference type="Pfam" id="PF17120">
    <property type="entry name" value="zf-RING_16"/>
    <property type="match status" value="1"/>
</dbReference>
<dbReference type="GO" id="GO:0061700">
    <property type="term" value="C:GATOR2 complex"/>
    <property type="evidence" value="ECO:0007669"/>
    <property type="project" value="TreeGrafter"/>
</dbReference>
<evidence type="ECO:0000256" key="2">
    <source>
        <dbReference type="ARBA" id="ARBA00022723"/>
    </source>
</evidence>
<evidence type="ECO:0000256" key="1">
    <source>
        <dbReference type="ARBA" id="ARBA00022574"/>
    </source>
</evidence>
<dbReference type="Pfam" id="PF23609">
    <property type="entry name" value="Beta-prop_EIPR1"/>
    <property type="match status" value="1"/>
</dbReference>
<dbReference type="InterPro" id="IPR049566">
    <property type="entry name" value="WDR59_RTC1-like_RING_Znf"/>
</dbReference>
<keyword evidence="11" id="KW-1185">Reference proteome</keyword>
<feature type="repeat" description="WD" evidence="6">
    <location>
        <begin position="201"/>
        <end position="243"/>
    </location>
</feature>
<evidence type="ECO:0000256" key="3">
    <source>
        <dbReference type="ARBA" id="ARBA00022737"/>
    </source>
</evidence>
<feature type="domain" description="EIPR1-like beta-propeller" evidence="9">
    <location>
        <begin position="10"/>
        <end position="233"/>
    </location>
</feature>
<feature type="repeat" description="WD" evidence="6">
    <location>
        <begin position="112"/>
        <end position="154"/>
    </location>
</feature>
<feature type="region of interest" description="Disordered" evidence="7">
    <location>
        <begin position="514"/>
        <end position="583"/>
    </location>
</feature>
<evidence type="ECO:0000259" key="9">
    <source>
        <dbReference type="Pfam" id="PF23609"/>
    </source>
</evidence>
<dbReference type="PANTHER" id="PTHR46200">
    <property type="entry name" value="GATOR COMPLEX PROTEIN WDR24"/>
    <property type="match status" value="1"/>
</dbReference>
<evidence type="ECO:0000256" key="6">
    <source>
        <dbReference type="PROSITE-ProRule" id="PRU00221"/>
    </source>
</evidence>
<feature type="compositionally biased region" description="Polar residues" evidence="7">
    <location>
        <begin position="629"/>
        <end position="640"/>
    </location>
</feature>
<keyword evidence="1 6" id="KW-0853">WD repeat</keyword>
<dbReference type="Gene3D" id="2.130.10.10">
    <property type="entry name" value="YVTN repeat-like/Quinoprotein amine dehydrogenase"/>
    <property type="match status" value="2"/>
</dbReference>
<evidence type="ECO:0000256" key="4">
    <source>
        <dbReference type="ARBA" id="ARBA00022771"/>
    </source>
</evidence>
<dbReference type="SUPFAM" id="SSF50978">
    <property type="entry name" value="WD40 repeat-like"/>
    <property type="match status" value="1"/>
</dbReference>